<proteinExistence type="predicted"/>
<protein>
    <submittedName>
        <fullName evidence="1">SDR family oxidoreductase</fullName>
    </submittedName>
</protein>
<evidence type="ECO:0000313" key="1">
    <source>
        <dbReference type="EMBL" id="WAJ29912.1"/>
    </source>
</evidence>
<keyword evidence="2" id="KW-1185">Reference proteome</keyword>
<reference evidence="1" key="1">
    <citation type="submission" date="2022-11" db="EMBL/GenBank/DDBJ databases">
        <title>beta-Carotene-producing bacterium, Jeongeuplla avenae sp. nov., alleviates the salt stress of Arabidopsis seedlings.</title>
        <authorList>
            <person name="Jiang L."/>
            <person name="Lee J."/>
        </authorList>
    </citation>
    <scope>NUCLEOTIDE SEQUENCE</scope>
    <source>
        <strain evidence="1">DY_R2A_6</strain>
    </source>
</reference>
<dbReference type="EMBL" id="CP113520">
    <property type="protein sequence ID" value="WAJ29912.1"/>
    <property type="molecule type" value="Genomic_DNA"/>
</dbReference>
<evidence type="ECO:0000313" key="2">
    <source>
        <dbReference type="Proteomes" id="UP001163223"/>
    </source>
</evidence>
<dbReference type="Proteomes" id="UP001163223">
    <property type="component" value="Chromosome"/>
</dbReference>
<gene>
    <name evidence="1" type="ORF">OXU80_06775</name>
</gene>
<organism evidence="1 2">
    <name type="scientific">Antarcticirhabdus aurantiaca</name>
    <dbReference type="NCBI Taxonomy" id="2606717"/>
    <lineage>
        <taxon>Bacteria</taxon>
        <taxon>Pseudomonadati</taxon>
        <taxon>Pseudomonadota</taxon>
        <taxon>Alphaproteobacteria</taxon>
        <taxon>Hyphomicrobiales</taxon>
        <taxon>Aurantimonadaceae</taxon>
        <taxon>Antarcticirhabdus</taxon>
    </lineage>
</organism>
<name>A0ACD4NSX2_9HYPH</name>
<accession>A0ACD4NSX2</accession>
<sequence length="280" mass="28756">MSAVVSPLPPHAPAPSRRLAGRTVLVFGAGTSGEGWSNGQAAAYAYALAGADLALVDLVASRAEATAALCESVGARTLAIGASATDPAAVEEVFAHTIERFGAVDVLHNNAGIAEVMPTAEMTDAVWRRAFDLNVDAPFIACRLALRQMLSQPRGGVITNISTVGSIRWSGMAYAGYAASKAALNQLTQTIAVEHAARGIRANAVVPGILDTPLVMNQLAARFGGDVAAARATRAAMTPTNYAGDAFDVANASVFLASDEARYVNGQMLVVDGGLSARCA</sequence>